<dbReference type="PROSITE" id="PS00107">
    <property type="entry name" value="PROTEIN_KINASE_ATP"/>
    <property type="match status" value="1"/>
</dbReference>
<organism evidence="3 4">
    <name type="scientific">Paenibacillus agricola</name>
    <dbReference type="NCBI Taxonomy" id="2716264"/>
    <lineage>
        <taxon>Bacteria</taxon>
        <taxon>Bacillati</taxon>
        <taxon>Bacillota</taxon>
        <taxon>Bacilli</taxon>
        <taxon>Bacillales</taxon>
        <taxon>Paenibacillaceae</taxon>
        <taxon>Paenibacillus</taxon>
    </lineage>
</organism>
<protein>
    <submittedName>
        <fullName evidence="3">Protein kinase family protein</fullName>
    </submittedName>
</protein>
<keyword evidence="3" id="KW-0418">Kinase</keyword>
<feature type="binding site" evidence="1">
    <location>
        <position position="76"/>
    </location>
    <ligand>
        <name>ATP</name>
        <dbReference type="ChEBI" id="CHEBI:30616"/>
    </ligand>
</feature>
<sequence>MMAQPPYRKPFTLYIQSKIQSGLRFCSEIWFRQGTLILGRYHIQQRLGRGNYGVAYLCKDQHTGQPCVLKRISPLKGSKSRSRWIYDQETNMLGRLNHLGIPTLLEPFTYRQHLSFTMQYMEGENLATLLFHKNCTYTELESLQLISKLLEVIGYIHSVGVVHRDISLTNVIVAGDMVKLIDWGLARDLRGVTPNENDLEPLEIEGGHASENVLRRRLHRSSDFYAIGHLLLFLLYSTYTEDKNASTAKNMGWDEELNIHPHTKRLLRCLLEMEQPFGQAQDIILEIQRILQSLTDSD</sequence>
<dbReference type="PROSITE" id="PS50011">
    <property type="entry name" value="PROTEIN_KINASE_DOM"/>
    <property type="match status" value="1"/>
</dbReference>
<keyword evidence="4" id="KW-1185">Reference proteome</keyword>
<keyword evidence="3" id="KW-0808">Transferase</keyword>
<dbReference type="RefSeq" id="WP_166155476.1">
    <property type="nucleotide sequence ID" value="NZ_JAAOIW010000019.1"/>
</dbReference>
<evidence type="ECO:0000313" key="4">
    <source>
        <dbReference type="Proteomes" id="UP001165962"/>
    </source>
</evidence>
<accession>A0ABX0JGI9</accession>
<dbReference type="GO" id="GO:0016301">
    <property type="term" value="F:kinase activity"/>
    <property type="evidence" value="ECO:0007669"/>
    <property type="project" value="UniProtKB-KW"/>
</dbReference>
<proteinExistence type="predicted"/>
<keyword evidence="1" id="KW-0547">Nucleotide-binding</keyword>
<dbReference type="Gene3D" id="1.10.510.10">
    <property type="entry name" value="Transferase(Phosphotransferase) domain 1"/>
    <property type="match status" value="1"/>
</dbReference>
<dbReference type="CDD" id="cd00180">
    <property type="entry name" value="PKc"/>
    <property type="match status" value="1"/>
</dbReference>
<keyword evidence="1" id="KW-0067">ATP-binding</keyword>
<dbReference type="PANTHER" id="PTHR24347">
    <property type="entry name" value="SERINE/THREONINE-PROTEIN KINASE"/>
    <property type="match status" value="1"/>
</dbReference>
<dbReference type="PROSITE" id="PS00109">
    <property type="entry name" value="PROTEIN_KINASE_TYR"/>
    <property type="match status" value="1"/>
</dbReference>
<dbReference type="InterPro" id="IPR000719">
    <property type="entry name" value="Prot_kinase_dom"/>
</dbReference>
<evidence type="ECO:0000313" key="3">
    <source>
        <dbReference type="EMBL" id="NHN34495.1"/>
    </source>
</evidence>
<evidence type="ECO:0000256" key="1">
    <source>
        <dbReference type="PROSITE-ProRule" id="PRU10141"/>
    </source>
</evidence>
<dbReference type="Proteomes" id="UP001165962">
    <property type="component" value="Unassembled WGS sequence"/>
</dbReference>
<dbReference type="EMBL" id="JAAOIW010000019">
    <property type="protein sequence ID" value="NHN34495.1"/>
    <property type="molecule type" value="Genomic_DNA"/>
</dbReference>
<dbReference type="InterPro" id="IPR008266">
    <property type="entry name" value="Tyr_kinase_AS"/>
</dbReference>
<name>A0ABX0JGI9_9BACL</name>
<dbReference type="InterPro" id="IPR011009">
    <property type="entry name" value="Kinase-like_dom_sf"/>
</dbReference>
<comment type="caution">
    <text evidence="3">The sequence shown here is derived from an EMBL/GenBank/DDBJ whole genome shotgun (WGS) entry which is preliminary data.</text>
</comment>
<dbReference type="Pfam" id="PF00069">
    <property type="entry name" value="Pkinase"/>
    <property type="match status" value="1"/>
</dbReference>
<reference evidence="3" key="1">
    <citation type="submission" date="2020-03" db="EMBL/GenBank/DDBJ databases">
        <title>Draft sequencing of Paenibacilllus sp. S3N08.</title>
        <authorList>
            <person name="Kim D.-U."/>
        </authorList>
    </citation>
    <scope>NUCLEOTIDE SEQUENCE</scope>
    <source>
        <strain evidence="3">S3N08</strain>
    </source>
</reference>
<feature type="domain" description="Protein kinase" evidence="2">
    <location>
        <begin position="41"/>
        <end position="298"/>
    </location>
</feature>
<gene>
    <name evidence="3" type="ORF">G9U52_32395</name>
</gene>
<evidence type="ECO:0000259" key="2">
    <source>
        <dbReference type="PROSITE" id="PS50011"/>
    </source>
</evidence>
<dbReference type="SUPFAM" id="SSF56112">
    <property type="entry name" value="Protein kinase-like (PK-like)"/>
    <property type="match status" value="1"/>
</dbReference>
<dbReference type="InterPro" id="IPR017441">
    <property type="entry name" value="Protein_kinase_ATP_BS"/>
</dbReference>